<dbReference type="SUPFAM" id="SSF54001">
    <property type="entry name" value="Cysteine proteinases"/>
    <property type="match status" value="1"/>
</dbReference>
<dbReference type="PROSITE" id="PS50802">
    <property type="entry name" value="OTU"/>
    <property type="match status" value="1"/>
</dbReference>
<dbReference type="EMBL" id="CALNXJ010000015">
    <property type="protein sequence ID" value="CAH3116694.1"/>
    <property type="molecule type" value="Genomic_DNA"/>
</dbReference>
<dbReference type="PANTHER" id="PTHR12419:SF11">
    <property type="entry name" value="OTU DOMAIN-CONTAINING PROTEIN DDB_G0284757"/>
    <property type="match status" value="1"/>
</dbReference>
<reference evidence="2 3" key="1">
    <citation type="submission" date="2022-05" db="EMBL/GenBank/DDBJ databases">
        <authorList>
            <consortium name="Genoscope - CEA"/>
            <person name="William W."/>
        </authorList>
    </citation>
    <scope>NUCLEOTIDE SEQUENCE [LARGE SCALE GENOMIC DNA]</scope>
</reference>
<feature type="domain" description="OTU" evidence="1">
    <location>
        <begin position="454"/>
        <end position="589"/>
    </location>
</feature>
<dbReference type="GO" id="GO:0004843">
    <property type="term" value="F:cysteine-type deubiquitinase activity"/>
    <property type="evidence" value="ECO:0007669"/>
    <property type="project" value="TreeGrafter"/>
</dbReference>
<dbReference type="InterPro" id="IPR050704">
    <property type="entry name" value="Peptidase_C85-like"/>
</dbReference>
<dbReference type="Pfam" id="PF20706">
    <property type="entry name" value="GT4-conflict"/>
    <property type="match status" value="1"/>
</dbReference>
<keyword evidence="3" id="KW-1185">Reference proteome</keyword>
<dbReference type="InterPro" id="IPR003323">
    <property type="entry name" value="OTU_dom"/>
</dbReference>
<accession>A0AAU9WK49</accession>
<dbReference type="CDD" id="cd22758">
    <property type="entry name" value="OTU_232R-like"/>
    <property type="match status" value="1"/>
</dbReference>
<proteinExistence type="predicted"/>
<dbReference type="PANTHER" id="PTHR12419">
    <property type="entry name" value="OTU DOMAIN CONTAINING PROTEIN"/>
    <property type="match status" value="1"/>
</dbReference>
<dbReference type="GO" id="GO:0016579">
    <property type="term" value="P:protein deubiquitination"/>
    <property type="evidence" value="ECO:0007669"/>
    <property type="project" value="TreeGrafter"/>
</dbReference>
<evidence type="ECO:0000313" key="3">
    <source>
        <dbReference type="Proteomes" id="UP001159428"/>
    </source>
</evidence>
<dbReference type="CDD" id="cd03801">
    <property type="entry name" value="GT4_PimA-like"/>
    <property type="match status" value="1"/>
</dbReference>
<dbReference type="InterPro" id="IPR038765">
    <property type="entry name" value="Papain-like_cys_pep_sf"/>
</dbReference>
<dbReference type="Gene3D" id="3.90.70.80">
    <property type="match status" value="1"/>
</dbReference>
<evidence type="ECO:0000259" key="1">
    <source>
        <dbReference type="PROSITE" id="PS50802"/>
    </source>
</evidence>
<sequence length="615" mass="69321">MSRLQKDSTIPSVASTSQEDQEIRTLKVTLLSNEWGSSTDEDLSTFNQELAIQLAKHPNVDVSILLPNCSGEDRSSAKSHNVKLIEADKVPGVEPVLWLSSPPRNHIMDCIIGHGVPFGRLIPLIKKNPEYSHCKWIQVVHSAPEEEGIHKNISEGEKMQKEEIQLCEMADQVITIGPKLAEAYKRYLCPFKQEEKVFDLTPSVFSKFLEVEQATEERRKFCILLIGSGDSCEDFNVKGYDIAAQAIAELKDKSYKLKFVWAAVKKGEIVLKKFLHHGISPDQLTIRSFDDSRGVLANLFREEDLAIMPSRTEGFGITALKALSAGLPILVSGNSGLGEALTKVPFGSQSVVDSDDPKDWAREIKRVRQKDREVRLSESNTLRKKYMKKYSWEELCKSLVIKMKNLVFSLQPLQGESKQVIHNLQQWQQDAGRCKISNTDPLSDLKKIASGKGYRISDNQGSGNCMFYALSEQLEIVKGVKINHLELRHSLVQYLREYPKLVDGTDLFHFVDRHTTWVDYLADMEQDGTWGDHVILWAAANCYQIAIHVISSLPGQSEVIIKPAFPFDQSKHLVLGHVHEVHYVSLQPLQGKAQNITHLKIGLSINFADKIFQIL</sequence>
<evidence type="ECO:0000313" key="2">
    <source>
        <dbReference type="EMBL" id="CAH3116694.1"/>
    </source>
</evidence>
<comment type="caution">
    <text evidence="2">The sequence shown here is derived from an EMBL/GenBank/DDBJ whole genome shotgun (WGS) entry which is preliminary data.</text>
</comment>
<name>A0AAU9WK49_9CNID</name>
<gene>
    <name evidence="2" type="ORF">PMEA_00006550</name>
</gene>
<dbReference type="Proteomes" id="UP001159428">
    <property type="component" value="Unassembled WGS sequence"/>
</dbReference>
<dbReference type="AlphaFoldDB" id="A0AAU9WK49"/>
<organism evidence="2 3">
    <name type="scientific">Pocillopora meandrina</name>
    <dbReference type="NCBI Taxonomy" id="46732"/>
    <lineage>
        <taxon>Eukaryota</taxon>
        <taxon>Metazoa</taxon>
        <taxon>Cnidaria</taxon>
        <taxon>Anthozoa</taxon>
        <taxon>Hexacorallia</taxon>
        <taxon>Scleractinia</taxon>
        <taxon>Astrocoeniina</taxon>
        <taxon>Pocilloporidae</taxon>
        <taxon>Pocillopora</taxon>
    </lineage>
</organism>
<dbReference type="SUPFAM" id="SSF53756">
    <property type="entry name" value="UDP-Glycosyltransferase/glycogen phosphorylase"/>
    <property type="match status" value="1"/>
</dbReference>
<protein>
    <recommendedName>
        <fullName evidence="1">OTU domain-containing protein</fullName>
    </recommendedName>
</protein>
<dbReference type="Pfam" id="PF02338">
    <property type="entry name" value="OTU"/>
    <property type="match status" value="1"/>
</dbReference>
<dbReference type="Gene3D" id="3.40.50.2000">
    <property type="entry name" value="Glycogen Phosphorylase B"/>
    <property type="match status" value="1"/>
</dbReference>